<name>A0A4D9DLW3_9SAUR</name>
<feature type="compositionally biased region" description="Gly residues" evidence="1">
    <location>
        <begin position="95"/>
        <end position="105"/>
    </location>
</feature>
<feature type="compositionally biased region" description="Pro residues" evidence="1">
    <location>
        <begin position="1"/>
        <end position="12"/>
    </location>
</feature>
<proteinExistence type="predicted"/>
<evidence type="ECO:0000256" key="1">
    <source>
        <dbReference type="SAM" id="MobiDB-lite"/>
    </source>
</evidence>
<reference evidence="2 3" key="1">
    <citation type="submission" date="2019-04" db="EMBL/GenBank/DDBJ databases">
        <title>Draft genome of the big-headed turtle Platysternon megacephalum.</title>
        <authorList>
            <person name="Gong S."/>
        </authorList>
    </citation>
    <scope>NUCLEOTIDE SEQUENCE [LARGE SCALE GENOMIC DNA]</scope>
    <source>
        <strain evidence="2">DO16091913</strain>
        <tissue evidence="2">Muscle</tissue>
    </source>
</reference>
<organism evidence="2 3">
    <name type="scientific">Platysternon megacephalum</name>
    <name type="common">big-headed turtle</name>
    <dbReference type="NCBI Taxonomy" id="55544"/>
    <lineage>
        <taxon>Eukaryota</taxon>
        <taxon>Metazoa</taxon>
        <taxon>Chordata</taxon>
        <taxon>Craniata</taxon>
        <taxon>Vertebrata</taxon>
        <taxon>Euteleostomi</taxon>
        <taxon>Archelosauria</taxon>
        <taxon>Testudinata</taxon>
        <taxon>Testudines</taxon>
        <taxon>Cryptodira</taxon>
        <taxon>Durocryptodira</taxon>
        <taxon>Testudinoidea</taxon>
        <taxon>Platysternidae</taxon>
        <taxon>Platysternon</taxon>
    </lineage>
</organism>
<feature type="compositionally biased region" description="Low complexity" evidence="1">
    <location>
        <begin position="118"/>
        <end position="127"/>
    </location>
</feature>
<feature type="compositionally biased region" description="Pro residues" evidence="1">
    <location>
        <begin position="66"/>
        <end position="78"/>
    </location>
</feature>
<feature type="region of interest" description="Disordered" evidence="1">
    <location>
        <begin position="1"/>
        <end position="127"/>
    </location>
</feature>
<dbReference type="Proteomes" id="UP000297703">
    <property type="component" value="Unassembled WGS sequence"/>
</dbReference>
<feature type="compositionally biased region" description="Low complexity" evidence="1">
    <location>
        <begin position="36"/>
        <end position="45"/>
    </location>
</feature>
<protein>
    <submittedName>
        <fullName evidence="2">Carcinoembryonic antigen-related cell adhesion molecule 20-like</fullName>
    </submittedName>
</protein>
<reference evidence="2 3" key="2">
    <citation type="submission" date="2019-04" db="EMBL/GenBank/DDBJ databases">
        <title>The genome sequence of big-headed turtle.</title>
        <authorList>
            <person name="Gong S."/>
        </authorList>
    </citation>
    <scope>NUCLEOTIDE SEQUENCE [LARGE SCALE GENOMIC DNA]</scope>
    <source>
        <strain evidence="2">DO16091913</strain>
        <tissue evidence="2">Muscle</tissue>
    </source>
</reference>
<gene>
    <name evidence="2" type="ORF">DR999_PMT19779</name>
</gene>
<evidence type="ECO:0000313" key="3">
    <source>
        <dbReference type="Proteomes" id="UP000297703"/>
    </source>
</evidence>
<accession>A0A4D9DLW3</accession>
<dbReference type="EMBL" id="QXTE01000410">
    <property type="protein sequence ID" value="TFJ98286.1"/>
    <property type="molecule type" value="Genomic_DNA"/>
</dbReference>
<evidence type="ECO:0000313" key="2">
    <source>
        <dbReference type="EMBL" id="TFJ98286.1"/>
    </source>
</evidence>
<sequence>METVAPRPPQPPRGANGDHQPGRKPNRPPGVSSLLAPAGGAAPPARRTPSDAGQERNTHRPLLQAPRPPGNVSPPPPTLWVWGGARRRWSRSQAGFGGGCEGGISRGPPSPPAGVGGRSWDLLGGGG</sequence>
<comment type="caution">
    <text evidence="2">The sequence shown here is derived from an EMBL/GenBank/DDBJ whole genome shotgun (WGS) entry which is preliminary data.</text>
</comment>
<dbReference type="AlphaFoldDB" id="A0A4D9DLW3"/>
<keyword evidence="3" id="KW-1185">Reference proteome</keyword>